<dbReference type="GO" id="GO:0120212">
    <property type="term" value="C:sperm head-tail coupling apparatus"/>
    <property type="evidence" value="ECO:0007669"/>
    <property type="project" value="InterPro"/>
</dbReference>
<evidence type="ECO:0000256" key="2">
    <source>
        <dbReference type="ARBA" id="ARBA00022553"/>
    </source>
</evidence>
<dbReference type="PANTHER" id="PTHR16435">
    <property type="entry name" value="SPERMATOGENESIS-ASSOCIATED PROTEIN 6 SPATA6"/>
    <property type="match status" value="1"/>
</dbReference>
<dbReference type="InterPro" id="IPR042769">
    <property type="entry name" value="SPATA6_fam"/>
</dbReference>
<gene>
    <name evidence="5" type="ORF">FSP39_008825</name>
</gene>
<feature type="compositionally biased region" description="Low complexity" evidence="3">
    <location>
        <begin position="206"/>
        <end position="221"/>
    </location>
</feature>
<dbReference type="PANTHER" id="PTHR16435:SF6">
    <property type="entry name" value="IP09370P"/>
    <property type="match status" value="1"/>
</dbReference>
<feature type="domain" description="Spermatogenesis-associated protein 6 N-terminal" evidence="4">
    <location>
        <begin position="10"/>
        <end position="149"/>
    </location>
</feature>
<feature type="compositionally biased region" description="Basic residues" evidence="3">
    <location>
        <begin position="169"/>
        <end position="184"/>
    </location>
</feature>
<keyword evidence="2" id="KW-0597">Phosphoprotein</keyword>
<feature type="region of interest" description="Disordered" evidence="3">
    <location>
        <begin position="252"/>
        <end position="286"/>
    </location>
</feature>
<feature type="region of interest" description="Disordered" evidence="3">
    <location>
        <begin position="162"/>
        <end position="234"/>
    </location>
</feature>
<dbReference type="Pfam" id="PF14909">
    <property type="entry name" value="SPATA6"/>
    <property type="match status" value="1"/>
</dbReference>
<accession>A0AA88XXZ1</accession>
<dbReference type="AlphaFoldDB" id="A0AA88XXZ1"/>
<dbReference type="GO" id="GO:0007283">
    <property type="term" value="P:spermatogenesis"/>
    <property type="evidence" value="ECO:0007669"/>
    <property type="project" value="InterPro"/>
</dbReference>
<dbReference type="InterPro" id="IPR032732">
    <property type="entry name" value="SPATA6_N"/>
</dbReference>
<evidence type="ECO:0000256" key="3">
    <source>
        <dbReference type="SAM" id="MobiDB-lite"/>
    </source>
</evidence>
<proteinExistence type="inferred from homology"/>
<evidence type="ECO:0000313" key="5">
    <source>
        <dbReference type="EMBL" id="KAK3090051.1"/>
    </source>
</evidence>
<dbReference type="EMBL" id="VSWD01000010">
    <property type="protein sequence ID" value="KAK3090051.1"/>
    <property type="molecule type" value="Genomic_DNA"/>
</dbReference>
<evidence type="ECO:0000313" key="6">
    <source>
        <dbReference type="Proteomes" id="UP001186944"/>
    </source>
</evidence>
<name>A0AA88XXZ1_PINIB</name>
<reference evidence="5" key="1">
    <citation type="submission" date="2019-08" db="EMBL/GenBank/DDBJ databases">
        <title>The improved chromosome-level genome for the pearl oyster Pinctada fucata martensii using PacBio sequencing and Hi-C.</title>
        <authorList>
            <person name="Zheng Z."/>
        </authorList>
    </citation>
    <scope>NUCLEOTIDE SEQUENCE</scope>
    <source>
        <strain evidence="5">ZZ-2019</strain>
        <tissue evidence="5">Adductor muscle</tissue>
    </source>
</reference>
<evidence type="ECO:0000256" key="1">
    <source>
        <dbReference type="ARBA" id="ARBA00006215"/>
    </source>
</evidence>
<organism evidence="5 6">
    <name type="scientific">Pinctada imbricata</name>
    <name type="common">Atlantic pearl-oyster</name>
    <name type="synonym">Pinctada martensii</name>
    <dbReference type="NCBI Taxonomy" id="66713"/>
    <lineage>
        <taxon>Eukaryota</taxon>
        <taxon>Metazoa</taxon>
        <taxon>Spiralia</taxon>
        <taxon>Lophotrochozoa</taxon>
        <taxon>Mollusca</taxon>
        <taxon>Bivalvia</taxon>
        <taxon>Autobranchia</taxon>
        <taxon>Pteriomorphia</taxon>
        <taxon>Pterioida</taxon>
        <taxon>Pterioidea</taxon>
        <taxon>Pteriidae</taxon>
        <taxon>Pinctada</taxon>
    </lineage>
</organism>
<dbReference type="Proteomes" id="UP001186944">
    <property type="component" value="Unassembled WGS sequence"/>
</dbReference>
<feature type="compositionally biased region" description="Polar residues" evidence="3">
    <location>
        <begin position="224"/>
        <end position="234"/>
    </location>
</feature>
<evidence type="ECO:0000259" key="4">
    <source>
        <dbReference type="Pfam" id="PF14909"/>
    </source>
</evidence>
<protein>
    <recommendedName>
        <fullName evidence="4">Spermatogenesis-associated protein 6 N-terminal domain-containing protein</fullName>
    </recommendedName>
</protein>
<dbReference type="GO" id="GO:0032027">
    <property type="term" value="F:myosin light chain binding"/>
    <property type="evidence" value="ECO:0007669"/>
    <property type="project" value="InterPro"/>
</dbReference>
<sequence>MPRRALRCVVDLKIRAVTAPGVWLPSREDVYLSISLFGQYRNTNLIMSVFPLFMKEDFRFEKTYYTALDPSEVSEYLEDELIIFELLQLSPFGGANRLASYSCNARDFLFPYPSLAPCYASTAREILLERTIDFPGISPKLEFVTVTNIKESLSPELDALEDELEAERRSRRRSRSRSRSRSRMSMRTYLELDPEEDDKSYHKPTISSICRSRSPSPALRRSLTDSFSPKLSSVESRPPFVVRHLENSLIGRTPVGLAPGKKKSKRRSRSLTRRPSSALSDSGDYTSYPSSLTHKYRLRKVMYILQADYASGSDEDDNEVASLTKSIDNLSFSRRPRSVSPLLYRPTLSERYRPLTPSEKLDLDLRVERAIQRSKSRERLAQLDLEESLRRARLNRTLDELDLDTRLSRIRRGENASVHLNNGKYWSDRAAEFQAKSHRQVFNDSLSQIYSRMYTSAKSKYNM</sequence>
<keyword evidence="6" id="KW-1185">Reference proteome</keyword>
<comment type="caution">
    <text evidence="5">The sequence shown here is derived from an EMBL/GenBank/DDBJ whole genome shotgun (WGS) entry which is preliminary data.</text>
</comment>
<comment type="similarity">
    <text evidence="1">Belongs to the SPATA6 family.</text>
</comment>
<feature type="compositionally biased region" description="Basic residues" evidence="3">
    <location>
        <begin position="260"/>
        <end position="272"/>
    </location>
</feature>